<organism evidence="1 2">
    <name type="scientific">Polluticaenibacter yanchengensis</name>
    <dbReference type="NCBI Taxonomy" id="3014562"/>
    <lineage>
        <taxon>Bacteria</taxon>
        <taxon>Pseudomonadati</taxon>
        <taxon>Bacteroidota</taxon>
        <taxon>Chitinophagia</taxon>
        <taxon>Chitinophagales</taxon>
        <taxon>Chitinophagaceae</taxon>
        <taxon>Polluticaenibacter</taxon>
    </lineage>
</organism>
<keyword evidence="2" id="KW-1185">Reference proteome</keyword>
<reference evidence="1 2" key="1">
    <citation type="submission" date="2022-12" db="EMBL/GenBank/DDBJ databases">
        <title>Chitinophagaceae gen. sp. nov., a new member of the family Chitinophagaceae, isolated from soil in a chemical factory.</title>
        <authorList>
            <person name="Ke Z."/>
        </authorList>
    </citation>
    <scope>NUCLEOTIDE SEQUENCE [LARGE SCALE GENOMIC DNA]</scope>
    <source>
        <strain evidence="1 2">LY-5</strain>
    </source>
</reference>
<accession>A0ABT4UK81</accession>
<dbReference type="Proteomes" id="UP001210231">
    <property type="component" value="Unassembled WGS sequence"/>
</dbReference>
<protein>
    <submittedName>
        <fullName evidence="1">Uncharacterized protein</fullName>
    </submittedName>
</protein>
<name>A0ABT4UK81_9BACT</name>
<sequence>MNNYFKHTLLGRIFLVSTRLSTVQWNGLLENSEGICDYELLDQYISLEEGYLTFFRKDCFGYSIYFSFSSKIEILSKNNEFIIFDGLYFNEPFNLNEKWTYKIVEKVNFDINVENNTLDIFDATLNSHLLVDVLNNTSSVEAISLNLLNGIYTLSKIEIITLVRGQSVILKGILGCLS</sequence>
<gene>
    <name evidence="1" type="ORF">O3P16_07145</name>
</gene>
<comment type="caution">
    <text evidence="1">The sequence shown here is derived from an EMBL/GenBank/DDBJ whole genome shotgun (WGS) entry which is preliminary data.</text>
</comment>
<dbReference type="EMBL" id="JAQGEF010000006">
    <property type="protein sequence ID" value="MDA3614578.1"/>
    <property type="molecule type" value="Genomic_DNA"/>
</dbReference>
<proteinExistence type="predicted"/>
<evidence type="ECO:0000313" key="2">
    <source>
        <dbReference type="Proteomes" id="UP001210231"/>
    </source>
</evidence>
<dbReference type="RefSeq" id="WP_407030903.1">
    <property type="nucleotide sequence ID" value="NZ_JAQGEF010000006.1"/>
</dbReference>
<evidence type="ECO:0000313" key="1">
    <source>
        <dbReference type="EMBL" id="MDA3614578.1"/>
    </source>
</evidence>